<dbReference type="CDD" id="cd00158">
    <property type="entry name" value="RHOD"/>
    <property type="match status" value="1"/>
</dbReference>
<dbReference type="SUPFAM" id="SSF52821">
    <property type="entry name" value="Rhodanese/Cell cycle control phosphatase"/>
    <property type="match status" value="1"/>
</dbReference>
<dbReference type="InterPro" id="IPR050229">
    <property type="entry name" value="GlpE_sulfurtransferase"/>
</dbReference>
<organism evidence="2">
    <name type="scientific">hydrothermal vent metagenome</name>
    <dbReference type="NCBI Taxonomy" id="652676"/>
    <lineage>
        <taxon>unclassified sequences</taxon>
        <taxon>metagenomes</taxon>
        <taxon>ecological metagenomes</taxon>
    </lineage>
</organism>
<gene>
    <name evidence="2" type="ORF">MNBD_NITROSPINAE05-353</name>
</gene>
<dbReference type="AlphaFoldDB" id="A0A3B1DBR6"/>
<evidence type="ECO:0000259" key="1">
    <source>
        <dbReference type="PROSITE" id="PS50206"/>
    </source>
</evidence>
<dbReference type="SMART" id="SM00450">
    <property type="entry name" value="RHOD"/>
    <property type="match status" value="1"/>
</dbReference>
<dbReference type="InterPro" id="IPR036873">
    <property type="entry name" value="Rhodanese-like_dom_sf"/>
</dbReference>
<feature type="domain" description="Rhodanese" evidence="1">
    <location>
        <begin position="16"/>
        <end position="98"/>
    </location>
</feature>
<name>A0A3B1DBR6_9ZZZZ</name>
<dbReference type="EMBL" id="UOGG01000248">
    <property type="protein sequence ID" value="VAX33438.1"/>
    <property type="molecule type" value="Genomic_DNA"/>
</dbReference>
<accession>A0A3B1DBR6</accession>
<dbReference type="PROSITE" id="PS50206">
    <property type="entry name" value="RHODANESE_3"/>
    <property type="match status" value="1"/>
</dbReference>
<sequence length="104" mass="11246">MQTISIDELHDLVGGLDDNHLILDVRSSAEFSEGHIEGAQNTPHEEVGAIAQDLKKYKTVYVHCKMGGRAKVAADTLNASGLDNIVCVGDGGMHRWTEMGWPTA</sequence>
<dbReference type="Gene3D" id="3.40.250.10">
    <property type="entry name" value="Rhodanese-like domain"/>
    <property type="match status" value="1"/>
</dbReference>
<dbReference type="Pfam" id="PF00581">
    <property type="entry name" value="Rhodanese"/>
    <property type="match status" value="1"/>
</dbReference>
<protein>
    <recommendedName>
        <fullName evidence="1">Rhodanese domain-containing protein</fullName>
    </recommendedName>
</protein>
<evidence type="ECO:0000313" key="2">
    <source>
        <dbReference type="EMBL" id="VAX33438.1"/>
    </source>
</evidence>
<reference evidence="2" key="1">
    <citation type="submission" date="2018-06" db="EMBL/GenBank/DDBJ databases">
        <authorList>
            <person name="Zhirakovskaya E."/>
        </authorList>
    </citation>
    <scope>NUCLEOTIDE SEQUENCE</scope>
</reference>
<dbReference type="PANTHER" id="PTHR43031">
    <property type="entry name" value="FAD-DEPENDENT OXIDOREDUCTASE"/>
    <property type="match status" value="1"/>
</dbReference>
<proteinExistence type="predicted"/>
<dbReference type="InterPro" id="IPR001763">
    <property type="entry name" value="Rhodanese-like_dom"/>
</dbReference>
<dbReference type="PANTHER" id="PTHR43031:SF1">
    <property type="entry name" value="PYRIDINE NUCLEOTIDE-DISULPHIDE OXIDOREDUCTASE"/>
    <property type="match status" value="1"/>
</dbReference>